<keyword evidence="2" id="KW-1185">Reference proteome</keyword>
<organism evidence="1 2">
    <name type="scientific">Fusarium decemcellulare</name>
    <dbReference type="NCBI Taxonomy" id="57161"/>
    <lineage>
        <taxon>Eukaryota</taxon>
        <taxon>Fungi</taxon>
        <taxon>Dikarya</taxon>
        <taxon>Ascomycota</taxon>
        <taxon>Pezizomycotina</taxon>
        <taxon>Sordariomycetes</taxon>
        <taxon>Hypocreomycetidae</taxon>
        <taxon>Hypocreales</taxon>
        <taxon>Nectriaceae</taxon>
        <taxon>Fusarium</taxon>
        <taxon>Fusarium decemcellulare species complex</taxon>
    </lineage>
</organism>
<dbReference type="EMBL" id="JANRMS010000801">
    <property type="protein sequence ID" value="KAJ3534243.1"/>
    <property type="molecule type" value="Genomic_DNA"/>
</dbReference>
<sequence length="405" mass="46182">MRGLQATFLDNYALPQTTRVVGNMPAKPPHGDIPTSELPQALWEELRRYYMDHIARLMVWIDTDKNLYRDYIIPMASESPILRLAISAAAALHWNATGVSQKICLPESIRGEAILGITASVRGIVEHTAQLTLMDAQWMLASMLVLSCCEMIEAGAEAADWHRRAARRLVGVINTMEWCSDTLISFLVNQLAIYDILSCTTSFDLSNVREAILPVTVEGSPLFSKMLHLIHSITLDHRRFGQNSVSDKVWLTFRMDIELARGETLMVAGTLGIQDPSDQRDFVRLVDLYCKATCLYAHRVWNQHDISPERQILEDMFSIMDAIEEPKRICHNLVWPLFIMGTECHGDLERQRYIAKQFEAIQSLTGFNHYQELVEFLLSVWAEESSDWQTKARERESMALRILAV</sequence>
<comment type="caution">
    <text evidence="1">The sequence shown here is derived from an EMBL/GenBank/DDBJ whole genome shotgun (WGS) entry which is preliminary data.</text>
</comment>
<gene>
    <name evidence="1" type="ORF">NM208_g7620</name>
</gene>
<protein>
    <submittedName>
        <fullName evidence="1">Uncharacterized protein</fullName>
    </submittedName>
</protein>
<dbReference type="Proteomes" id="UP001148629">
    <property type="component" value="Unassembled WGS sequence"/>
</dbReference>
<name>A0ACC1S8F8_9HYPO</name>
<proteinExistence type="predicted"/>
<accession>A0ACC1S8F8</accession>
<evidence type="ECO:0000313" key="1">
    <source>
        <dbReference type="EMBL" id="KAJ3534243.1"/>
    </source>
</evidence>
<reference evidence="1" key="1">
    <citation type="submission" date="2022-08" db="EMBL/GenBank/DDBJ databases">
        <title>Genome Sequence of Fusarium decemcellulare.</title>
        <authorList>
            <person name="Buettner E."/>
        </authorList>
    </citation>
    <scope>NUCLEOTIDE SEQUENCE</scope>
    <source>
        <strain evidence="1">Babe19</strain>
    </source>
</reference>
<evidence type="ECO:0000313" key="2">
    <source>
        <dbReference type="Proteomes" id="UP001148629"/>
    </source>
</evidence>